<dbReference type="InterPro" id="IPR011527">
    <property type="entry name" value="ABC1_TM_dom"/>
</dbReference>
<dbReference type="FunFam" id="1.20.1560.10:FF:000113">
    <property type="entry name" value="ABC transporter, putative"/>
    <property type="match status" value="1"/>
</dbReference>
<protein>
    <recommendedName>
        <fullName evidence="3">ABC-type xenobiotic transporter</fullName>
        <ecNumber evidence="3">7.6.2.2</ecNumber>
    </recommendedName>
</protein>
<evidence type="ECO:0000256" key="2">
    <source>
        <dbReference type="ARBA" id="ARBA00009726"/>
    </source>
</evidence>
<dbReference type="CDD" id="cd18598">
    <property type="entry name" value="ABC_6TM_MRP7_D1_like"/>
    <property type="match status" value="1"/>
</dbReference>
<evidence type="ECO:0000256" key="7">
    <source>
        <dbReference type="ARBA" id="ARBA00022741"/>
    </source>
</evidence>
<feature type="compositionally biased region" description="Basic residues" evidence="13">
    <location>
        <begin position="1587"/>
        <end position="1599"/>
    </location>
</feature>
<feature type="compositionally biased region" description="Basic and acidic residues" evidence="13">
    <location>
        <begin position="1614"/>
        <end position="1628"/>
    </location>
</feature>
<dbReference type="SMART" id="SM00382">
    <property type="entry name" value="AAA"/>
    <property type="match status" value="2"/>
</dbReference>
<keyword evidence="9" id="KW-1278">Translocase</keyword>
<comment type="catalytic activity">
    <reaction evidence="12">
        <text>ATP + H2O + xenobioticSide 1 = ADP + phosphate + xenobioticSide 2.</text>
        <dbReference type="EC" id="7.6.2.2"/>
    </reaction>
</comment>
<evidence type="ECO:0000313" key="18">
    <source>
        <dbReference type="EMBL" id="SSX18720.1"/>
    </source>
</evidence>
<dbReference type="GO" id="GO:0016020">
    <property type="term" value="C:membrane"/>
    <property type="evidence" value="ECO:0007669"/>
    <property type="project" value="UniProtKB-SubCell"/>
</dbReference>
<keyword evidence="5 14" id="KW-0812">Transmembrane</keyword>
<feature type="transmembrane region" description="Helical" evidence="14">
    <location>
        <begin position="72"/>
        <end position="91"/>
    </location>
</feature>
<dbReference type="FunFam" id="1.20.1560.10:FF:000037">
    <property type="entry name" value="ATP-binding cassette subfamily C member 10"/>
    <property type="match status" value="1"/>
</dbReference>
<evidence type="ECO:0000256" key="4">
    <source>
        <dbReference type="ARBA" id="ARBA00022448"/>
    </source>
</evidence>
<dbReference type="Pfam" id="PF00005">
    <property type="entry name" value="ABC_tran"/>
    <property type="match status" value="2"/>
</dbReference>
<evidence type="ECO:0000256" key="14">
    <source>
        <dbReference type="SAM" id="Phobius"/>
    </source>
</evidence>
<dbReference type="SUPFAM" id="SSF90123">
    <property type="entry name" value="ABC transporter transmembrane region"/>
    <property type="match status" value="2"/>
</dbReference>
<dbReference type="GO" id="GO:0005524">
    <property type="term" value="F:ATP binding"/>
    <property type="evidence" value="ECO:0007669"/>
    <property type="project" value="UniProtKB-KW"/>
</dbReference>
<evidence type="ECO:0000313" key="17">
    <source>
        <dbReference type="EMBL" id="SSW98334.1"/>
    </source>
</evidence>
<dbReference type="InterPro" id="IPR003439">
    <property type="entry name" value="ABC_transporter-like_ATP-bd"/>
</dbReference>
<dbReference type="Pfam" id="PF00664">
    <property type="entry name" value="ABC_membrane"/>
    <property type="match status" value="2"/>
</dbReference>
<dbReference type="CDD" id="cd03250">
    <property type="entry name" value="ABCC_MRP_domain1"/>
    <property type="match status" value="1"/>
</dbReference>
<sequence length="1930" mass="216669">MAMWRWNWSSVCENGLQPFSSLNSTTDLAPCFQQICIQTPVYSVLAIFSSYYFGLTFRVIDRNVVQRRCIVIRMLVTIGLALIPFIKLLDMIHANFHIWPGDILVSVTEFIAWIMHFGYLTTILKSGVLSHRGPLILNVCWSIASMMSIIWLRTKWDEDLETFAGTRVCLHAVYLITLLPRGQAHLLRRVRTINDERQALLNTNYISFDEGFDEFGLGAAQDDANLFSRLTFSWVKPLISKAGCGLLTCVDDLFDLPDCLTVSKIRSGLQSHLDCARSLFTALHKSFGLEFYLIGILRLASDMLGFAGPLLLGGLLSQSESDNKNAYYYALGLLCSTTLSALFGTHFNWRISLMGMKMRIGLVSAIYRKTLEGDGIQSSQTDIVVLMSTDTDRIVNSCISFHSFWSIPFQLVATLYLLYTQLGTAFIAGVIFAATLIPINRWIAGKIASLSDGLMTAKDKRVTLTSEAMAGAKQVKLNAWEDVFIDKINTLRKEEMKFLAKRKYLDALCVYFWATTPVIMCVLTFGVSVLMGRPLTAATTYTSVALLNMLIGPLNAFPWVLNGLAEAWVSLKRVQRLLDLEDVDVNKLYTVIKRRGLDILENLDERPIVLEIQDGHFQYEQRKIIESDNERENEPGYTFQLIDVNIKVRRGDVICVKGSVGSGKTSLLLAIMGHLKHNSGRILTDDIEGGFGYVSQSAWLQRGTIRDNIIWGSLYDESRYKAIISCCALQEDLEALGGDKTGVGEGGRTLSGGQRARVALARALYQDKSIYLLDDILSALDAHVASHIVKHCIFGFLTNKTRIIVTENKTVLFFATQVLQLDDGRVSEVDRNVLGRSFEEDSQELDDVQYESELASVSSALLDDNDDDTLSIDSLIMQETKEVGTLNPKVFKFYWDAMTGPVAVFVLFFIVFMQASRNLTDTWLAHWVTVTTVNSTSTNISVISPKSDRNFYLGVYIGLSISNSVITFIRAFIFAYGGVRAAKFIHNLLLNKVFYTKFQFFDCTPLGRILNRFSSDLYTIDDSLPFILNILLAQLAGLIGALAVSIYAMPWLTVFAVPLIPIYLSLQNRYRFASRDIKRLASNALSPLYAHFTETLQGLVTIRSMRANVRFARDFSTKLEESIRAQLTASAASQWLGLRLQLLGALFVGFSGLIAAATSAHTSTPGLVGLAISYALSISGLLAGVLNAFAETEQEFVAVERVSQYCDLEEEVNADGSMDPPYGWPCQGVLSFENVVMSYRPNLQPALQGINLNTEICERIGVVGRTGSGKSSLIAATLRVAPLTRGIITLDCVNLAALPLSVLRSRISCVPQDPFLFSGTIRENLDPRNEHVESEIMSALSHCLSSPFVQALGGLDAQLKNNLSAGQKQLLCLTRALLKNSKVVLVDEGTANLDPQTESIIQTVLQTAFRTSTVILIAHRLNGLENMNRIVVMNNGKINEIGSPLSLGNNPNSMFHQLLFEQDVNVYIINQKYIIRKISPQRFFCIKIQILSCQNFNDIDSAIPIFCQKRKKTKMDLIQYSSDSESAEEIDKLDKIPAETTKKSSEGKDFSLARSRRDSPDNGKRSKDKRDSKMNLDSSEDSDEKSSRKHKRSSSKRKSKERESSHKKPKSRRERSEERDRSPYESRKHREHRGGRDRHHSSRNDYDEKRYKTDKYRHDDRSSRRDDRYSDRPQKSRSDSDRHSSRYSESDKYRRSSRDERRRRHRSRSYSRSRSQEKREKRHRSHSKSKEREKSDKRVELPIVQTSNLSDKEKSKSPEISAVVAPPINNVNPMAAERKLAKLDQLGITLHANTLQATSGSTTGVKIPDGVEIPAYYNPNAINVTKYAEQIQKRKLLWSGKKAEPVAASSTWNKATFSQDTDGKVASKFMRLMGIKDAQAIPKPPEKEETVADKQKELFSTMEQQYEVARQVTHTMRGVGLGFGAPPRQF</sequence>
<dbReference type="SUPFAM" id="SSF52540">
    <property type="entry name" value="P-loop containing nucleoside triphosphate hydrolases"/>
    <property type="match status" value="2"/>
</dbReference>
<feature type="transmembrane region" description="Helical" evidence="14">
    <location>
        <begin position="893"/>
        <end position="915"/>
    </location>
</feature>
<dbReference type="EC" id="7.6.2.2" evidence="3"/>
<comment type="similarity">
    <text evidence="2">Belongs to the ABC transporter superfamily. ABCC family. Conjugate transporter (TC 3.A.1.208) subfamily.</text>
</comment>
<feature type="transmembrane region" description="Helical" evidence="14">
    <location>
        <begin position="41"/>
        <end position="60"/>
    </location>
</feature>
<feature type="domain" description="ABC transmembrane type-1" evidence="16">
    <location>
        <begin position="904"/>
        <end position="1194"/>
    </location>
</feature>
<feature type="compositionally biased region" description="Basic and acidic residues" evidence="13">
    <location>
        <begin position="1642"/>
        <end position="1700"/>
    </location>
</feature>
<feature type="transmembrane region" description="Helical" evidence="14">
    <location>
        <begin position="327"/>
        <end position="349"/>
    </location>
</feature>
<feature type="compositionally biased region" description="Basic residues" evidence="13">
    <location>
        <begin position="1701"/>
        <end position="1711"/>
    </location>
</feature>
<feature type="transmembrane region" description="Helical" evidence="14">
    <location>
        <begin position="291"/>
        <end position="315"/>
    </location>
</feature>
<dbReference type="EMBL" id="UFQS01000042">
    <property type="protein sequence ID" value="SSW98334.1"/>
    <property type="molecule type" value="Genomic_DNA"/>
</dbReference>
<feature type="region of interest" description="Disordered" evidence="13">
    <location>
        <begin position="1528"/>
        <end position="1758"/>
    </location>
</feature>
<proteinExistence type="inferred from homology"/>
<organism evidence="17">
    <name type="scientific">Culicoides sonorensis</name>
    <name type="common">Biting midge</name>
    <dbReference type="NCBI Taxonomy" id="179676"/>
    <lineage>
        <taxon>Eukaryota</taxon>
        <taxon>Metazoa</taxon>
        <taxon>Ecdysozoa</taxon>
        <taxon>Arthropoda</taxon>
        <taxon>Hexapoda</taxon>
        <taxon>Insecta</taxon>
        <taxon>Pterygota</taxon>
        <taxon>Neoptera</taxon>
        <taxon>Endopterygota</taxon>
        <taxon>Diptera</taxon>
        <taxon>Nematocera</taxon>
        <taxon>Chironomoidea</taxon>
        <taxon>Ceratopogonidae</taxon>
        <taxon>Ceratopogoninae</taxon>
        <taxon>Culicoides</taxon>
        <taxon>Monoculicoides</taxon>
    </lineage>
</organism>
<dbReference type="Pfam" id="PF15477">
    <property type="entry name" value="SMAP"/>
    <property type="match status" value="1"/>
</dbReference>
<feature type="domain" description="ABC transmembrane type-1" evidence="16">
    <location>
        <begin position="293"/>
        <end position="566"/>
    </location>
</feature>
<dbReference type="InterPro" id="IPR036640">
    <property type="entry name" value="ABC1_TM_sf"/>
</dbReference>
<evidence type="ECO:0000256" key="13">
    <source>
        <dbReference type="SAM" id="MobiDB-lite"/>
    </source>
</evidence>
<dbReference type="FunFam" id="3.40.50.300:FF:000630">
    <property type="entry name" value="ATP-binding cassette (ABC) transporter, putative"/>
    <property type="match status" value="1"/>
</dbReference>
<gene>
    <name evidence="17" type="primary">CSON010521</name>
</gene>
<keyword evidence="10 14" id="KW-1133">Transmembrane helix</keyword>
<evidence type="ECO:0000256" key="1">
    <source>
        <dbReference type="ARBA" id="ARBA00004370"/>
    </source>
</evidence>
<feature type="transmembrane region" description="Helical" evidence="14">
    <location>
        <begin position="951"/>
        <end position="973"/>
    </location>
</feature>
<feature type="transmembrane region" description="Helical" evidence="14">
    <location>
        <begin position="1142"/>
        <end position="1161"/>
    </location>
</feature>
<dbReference type="PROSITE" id="PS50893">
    <property type="entry name" value="ABC_TRANSPORTER_2"/>
    <property type="match status" value="2"/>
</dbReference>
<keyword evidence="7" id="KW-0547">Nucleotide-binding</keyword>
<feature type="compositionally biased region" description="Basic and acidic residues" evidence="13">
    <location>
        <begin position="1728"/>
        <end position="1740"/>
    </location>
</feature>
<evidence type="ECO:0000256" key="9">
    <source>
        <dbReference type="ARBA" id="ARBA00022967"/>
    </source>
</evidence>
<dbReference type="GO" id="GO:0008559">
    <property type="term" value="F:ABC-type xenobiotic transporter activity"/>
    <property type="evidence" value="ECO:0007669"/>
    <property type="project" value="UniProtKB-EC"/>
</dbReference>
<reference evidence="17" key="1">
    <citation type="submission" date="2018-04" db="EMBL/GenBank/DDBJ databases">
        <authorList>
            <person name="Go L.Y."/>
            <person name="Mitchell J.A."/>
        </authorList>
    </citation>
    <scope>NUCLEOTIDE SEQUENCE</scope>
    <source>
        <tissue evidence="17">Whole organism</tissue>
    </source>
</reference>
<dbReference type="Gene3D" id="3.40.50.300">
    <property type="entry name" value="P-loop containing nucleotide triphosphate hydrolases"/>
    <property type="match status" value="2"/>
</dbReference>
<dbReference type="InterPro" id="IPR017871">
    <property type="entry name" value="ABC_transporter-like_CS"/>
</dbReference>
<feature type="compositionally biased region" description="Basic residues" evidence="13">
    <location>
        <begin position="1629"/>
        <end position="1641"/>
    </location>
</feature>
<dbReference type="Gene3D" id="1.20.1560.10">
    <property type="entry name" value="ABC transporter type 1, transmembrane domain"/>
    <property type="match status" value="2"/>
</dbReference>
<dbReference type="PROSITE" id="PS00211">
    <property type="entry name" value="ABC_TRANSPORTER_1"/>
    <property type="match status" value="1"/>
</dbReference>
<dbReference type="CDD" id="cd03244">
    <property type="entry name" value="ABCC_MRP_domain2"/>
    <property type="match status" value="1"/>
</dbReference>
<dbReference type="PANTHER" id="PTHR24223:SF330">
    <property type="entry name" value="ATP-BINDING CASSETTE SUB-FAMILY C MEMBER 10"/>
    <property type="match status" value="1"/>
</dbReference>
<evidence type="ECO:0000259" key="15">
    <source>
        <dbReference type="PROSITE" id="PS50893"/>
    </source>
</evidence>
<keyword evidence="11 14" id="KW-0472">Membrane</keyword>
<feature type="transmembrane region" description="Helical" evidence="14">
    <location>
        <begin position="394"/>
        <end position="419"/>
    </location>
</feature>
<dbReference type="CDD" id="cd18605">
    <property type="entry name" value="ABC_6TM_MRP7_D2_like"/>
    <property type="match status" value="1"/>
</dbReference>
<feature type="transmembrane region" description="Helical" evidence="14">
    <location>
        <begin position="504"/>
        <end position="530"/>
    </location>
</feature>
<dbReference type="PROSITE" id="PS50929">
    <property type="entry name" value="ABC_TM1F"/>
    <property type="match status" value="2"/>
</dbReference>
<dbReference type="VEuPathDB" id="VectorBase:CSON010521"/>
<dbReference type="InterPro" id="IPR027417">
    <property type="entry name" value="P-loop_NTPase"/>
</dbReference>
<feature type="transmembrane region" description="Helical" evidence="14">
    <location>
        <begin position="135"/>
        <end position="152"/>
    </location>
</feature>
<keyword evidence="8" id="KW-0067">ATP-binding</keyword>
<evidence type="ECO:0000256" key="8">
    <source>
        <dbReference type="ARBA" id="ARBA00022840"/>
    </source>
</evidence>
<evidence type="ECO:0000259" key="16">
    <source>
        <dbReference type="PROSITE" id="PS50929"/>
    </source>
</evidence>
<dbReference type="FunFam" id="3.40.50.300:FF:000973">
    <property type="entry name" value="Multidrug resistance-associated protein 4"/>
    <property type="match status" value="1"/>
</dbReference>
<feature type="transmembrane region" description="Helical" evidence="14">
    <location>
        <begin position="1048"/>
        <end position="1066"/>
    </location>
</feature>
<feature type="domain" description="ABC transporter" evidence="15">
    <location>
        <begin position="1230"/>
        <end position="1460"/>
    </location>
</feature>
<dbReference type="GO" id="GO:0016887">
    <property type="term" value="F:ATP hydrolysis activity"/>
    <property type="evidence" value="ECO:0007669"/>
    <property type="project" value="InterPro"/>
</dbReference>
<feature type="transmembrane region" description="Helical" evidence="14">
    <location>
        <begin position="103"/>
        <end position="123"/>
    </location>
</feature>
<feature type="transmembrane region" description="Helical" evidence="14">
    <location>
        <begin position="164"/>
        <end position="181"/>
    </location>
</feature>
<evidence type="ECO:0000256" key="6">
    <source>
        <dbReference type="ARBA" id="ARBA00022737"/>
    </source>
</evidence>
<name>A0A336K022_CULSO</name>
<dbReference type="PANTHER" id="PTHR24223">
    <property type="entry name" value="ATP-BINDING CASSETTE SUB-FAMILY C"/>
    <property type="match status" value="1"/>
</dbReference>
<keyword evidence="6" id="KW-0677">Repeat</keyword>
<keyword evidence="4" id="KW-0813">Transport</keyword>
<feature type="compositionally biased region" description="Basic and acidic residues" evidence="13">
    <location>
        <begin position="1529"/>
        <end position="1574"/>
    </location>
</feature>
<dbReference type="EMBL" id="UFQT01000042">
    <property type="protein sequence ID" value="SSX18720.1"/>
    <property type="molecule type" value="Genomic_DNA"/>
</dbReference>
<dbReference type="InterPro" id="IPR050173">
    <property type="entry name" value="ABC_transporter_C-like"/>
</dbReference>
<reference evidence="18" key="2">
    <citation type="submission" date="2018-07" db="EMBL/GenBank/DDBJ databases">
        <authorList>
            <person name="Quirk P.G."/>
            <person name="Krulwich T.A."/>
        </authorList>
    </citation>
    <scope>NUCLEOTIDE SEQUENCE</scope>
</reference>
<evidence type="ECO:0000256" key="3">
    <source>
        <dbReference type="ARBA" id="ARBA00012191"/>
    </source>
</evidence>
<accession>A0A336K022</accession>
<evidence type="ECO:0000256" key="10">
    <source>
        <dbReference type="ARBA" id="ARBA00022989"/>
    </source>
</evidence>
<feature type="transmembrane region" description="Helical" evidence="14">
    <location>
        <begin position="425"/>
        <end position="444"/>
    </location>
</feature>
<evidence type="ECO:0000256" key="11">
    <source>
        <dbReference type="ARBA" id="ARBA00023136"/>
    </source>
</evidence>
<feature type="domain" description="ABC transporter" evidence="15">
    <location>
        <begin position="625"/>
        <end position="848"/>
    </location>
</feature>
<dbReference type="InterPro" id="IPR028124">
    <property type="entry name" value="SMAP_dom"/>
</dbReference>
<evidence type="ECO:0000256" key="5">
    <source>
        <dbReference type="ARBA" id="ARBA00022692"/>
    </source>
</evidence>
<evidence type="ECO:0000256" key="12">
    <source>
        <dbReference type="ARBA" id="ARBA00034018"/>
    </source>
</evidence>
<dbReference type="InterPro" id="IPR003593">
    <property type="entry name" value="AAA+_ATPase"/>
</dbReference>
<feature type="transmembrane region" description="Helical" evidence="14">
    <location>
        <begin position="550"/>
        <end position="569"/>
    </location>
</feature>
<comment type="subcellular location">
    <subcellularLocation>
        <location evidence="1">Membrane</location>
    </subcellularLocation>
</comment>